<keyword evidence="2" id="KW-1185">Reference proteome</keyword>
<dbReference type="OrthoDB" id="3184970at2759"/>
<dbReference type="InterPro" id="IPR011333">
    <property type="entry name" value="SKP1/BTB/POZ_sf"/>
</dbReference>
<evidence type="ECO:0000313" key="1">
    <source>
        <dbReference type="EMBL" id="KAF9470648.1"/>
    </source>
</evidence>
<proteinExistence type="predicted"/>
<gene>
    <name evidence="1" type="ORF">BDN70DRAFT_845781</name>
</gene>
<dbReference type="AlphaFoldDB" id="A0A9P6CSJ5"/>
<dbReference type="Gene3D" id="3.30.710.10">
    <property type="entry name" value="Potassium Channel Kv1.1, Chain A"/>
    <property type="match status" value="1"/>
</dbReference>
<accession>A0A9P6CSJ5</accession>
<dbReference type="Proteomes" id="UP000807469">
    <property type="component" value="Unassembled WGS sequence"/>
</dbReference>
<organism evidence="1 2">
    <name type="scientific">Pholiota conissans</name>
    <dbReference type="NCBI Taxonomy" id="109636"/>
    <lineage>
        <taxon>Eukaryota</taxon>
        <taxon>Fungi</taxon>
        <taxon>Dikarya</taxon>
        <taxon>Basidiomycota</taxon>
        <taxon>Agaricomycotina</taxon>
        <taxon>Agaricomycetes</taxon>
        <taxon>Agaricomycetidae</taxon>
        <taxon>Agaricales</taxon>
        <taxon>Agaricineae</taxon>
        <taxon>Strophariaceae</taxon>
        <taxon>Pholiota</taxon>
    </lineage>
</organism>
<sequence length="257" mass="28811">MSEIMDAASPNTTSTIFCALNADAVFLSSDNVTFKVHRIYLIANSSVLATEASQTSEVVHLPEAANVLEVLFQFVEPPSVAQRKRQISVLSMQADLFFEVAEASEKYAVYAAMNLCFTRMSMPAMISAYPFQILNHCAKHGYVDLADEAAEKSLSHSLRTAVRKLTAPDVLHRWILYYDHWREAARNTNANFYKEFSLDNPGQGYCPILIHLHSRFANTIDKNPFLFDSIVPSIPSSGCETYKCSPCKILVWTLQVK</sequence>
<evidence type="ECO:0000313" key="2">
    <source>
        <dbReference type="Proteomes" id="UP000807469"/>
    </source>
</evidence>
<dbReference type="EMBL" id="MU155893">
    <property type="protein sequence ID" value="KAF9470648.1"/>
    <property type="molecule type" value="Genomic_DNA"/>
</dbReference>
<comment type="caution">
    <text evidence="1">The sequence shown here is derived from an EMBL/GenBank/DDBJ whole genome shotgun (WGS) entry which is preliminary data.</text>
</comment>
<evidence type="ECO:0008006" key="3">
    <source>
        <dbReference type="Google" id="ProtNLM"/>
    </source>
</evidence>
<protein>
    <recommendedName>
        <fullName evidence="3">BTB domain-containing protein</fullName>
    </recommendedName>
</protein>
<reference evidence="1" key="1">
    <citation type="submission" date="2020-11" db="EMBL/GenBank/DDBJ databases">
        <authorList>
            <consortium name="DOE Joint Genome Institute"/>
            <person name="Ahrendt S."/>
            <person name="Riley R."/>
            <person name="Andreopoulos W."/>
            <person name="Labutti K."/>
            <person name="Pangilinan J."/>
            <person name="Ruiz-Duenas F.J."/>
            <person name="Barrasa J.M."/>
            <person name="Sanchez-Garcia M."/>
            <person name="Camarero S."/>
            <person name="Miyauchi S."/>
            <person name="Serrano A."/>
            <person name="Linde D."/>
            <person name="Babiker R."/>
            <person name="Drula E."/>
            <person name="Ayuso-Fernandez I."/>
            <person name="Pacheco R."/>
            <person name="Padilla G."/>
            <person name="Ferreira P."/>
            <person name="Barriuso J."/>
            <person name="Kellner H."/>
            <person name="Castanera R."/>
            <person name="Alfaro M."/>
            <person name="Ramirez L."/>
            <person name="Pisabarro A.G."/>
            <person name="Kuo A."/>
            <person name="Tritt A."/>
            <person name="Lipzen A."/>
            <person name="He G."/>
            <person name="Yan M."/>
            <person name="Ng V."/>
            <person name="Cullen D."/>
            <person name="Martin F."/>
            <person name="Rosso M.-N."/>
            <person name="Henrissat B."/>
            <person name="Hibbett D."/>
            <person name="Martinez A.T."/>
            <person name="Grigoriev I.V."/>
        </authorList>
    </citation>
    <scope>NUCLEOTIDE SEQUENCE</scope>
    <source>
        <strain evidence="1">CIRM-BRFM 674</strain>
    </source>
</reference>
<name>A0A9P6CSJ5_9AGAR</name>